<protein>
    <submittedName>
        <fullName evidence="3">Uncharacterized protein</fullName>
    </submittedName>
</protein>
<name>A0ABV7WGP6_9MICO</name>
<evidence type="ECO:0000313" key="4">
    <source>
        <dbReference type="Proteomes" id="UP001595685"/>
    </source>
</evidence>
<feature type="chain" id="PRO_5047342120" evidence="2">
    <location>
        <begin position="31"/>
        <end position="189"/>
    </location>
</feature>
<dbReference type="Proteomes" id="UP001595685">
    <property type="component" value="Unassembled WGS sequence"/>
</dbReference>
<sequence>MNVLRHTRRLSAVALLAALPVLALAPTASAAHESSNRLDFDAVGSSSADGGGRINYVKGASGDSEETSLWQQSLRFTGLDAGVAYSVVVKRGEGDAEVVPGSRDRTICTFTATATGTGTCTGSFLELRALAVAQLLDSSGTVVAQATRTGAPNPAGGTFTAAAPGEITGDGGCREPEQGGSQCTAPGHS</sequence>
<gene>
    <name evidence="3" type="ORF">ACFOLH_11105</name>
</gene>
<keyword evidence="2" id="KW-0732">Signal</keyword>
<evidence type="ECO:0000256" key="2">
    <source>
        <dbReference type="SAM" id="SignalP"/>
    </source>
</evidence>
<dbReference type="RefSeq" id="WP_340288138.1">
    <property type="nucleotide sequence ID" value="NZ_JBBEOI010000001.1"/>
</dbReference>
<organism evidence="3 4">
    <name type="scientific">Aquipuribacter hungaricus</name>
    <dbReference type="NCBI Taxonomy" id="545624"/>
    <lineage>
        <taxon>Bacteria</taxon>
        <taxon>Bacillati</taxon>
        <taxon>Actinomycetota</taxon>
        <taxon>Actinomycetes</taxon>
        <taxon>Micrococcales</taxon>
        <taxon>Intrasporangiaceae</taxon>
        <taxon>Aquipuribacter</taxon>
    </lineage>
</organism>
<accession>A0ABV7WGP6</accession>
<comment type="caution">
    <text evidence="3">The sequence shown here is derived from an EMBL/GenBank/DDBJ whole genome shotgun (WGS) entry which is preliminary data.</text>
</comment>
<evidence type="ECO:0000256" key="1">
    <source>
        <dbReference type="SAM" id="MobiDB-lite"/>
    </source>
</evidence>
<feature type="region of interest" description="Disordered" evidence="1">
    <location>
        <begin position="164"/>
        <end position="189"/>
    </location>
</feature>
<keyword evidence="4" id="KW-1185">Reference proteome</keyword>
<feature type="signal peptide" evidence="2">
    <location>
        <begin position="1"/>
        <end position="30"/>
    </location>
</feature>
<proteinExistence type="predicted"/>
<evidence type="ECO:0000313" key="3">
    <source>
        <dbReference type="EMBL" id="MFC3688890.1"/>
    </source>
</evidence>
<dbReference type="EMBL" id="JBHRWW010000006">
    <property type="protein sequence ID" value="MFC3688890.1"/>
    <property type="molecule type" value="Genomic_DNA"/>
</dbReference>
<reference evidence="4" key="1">
    <citation type="journal article" date="2019" name="Int. J. Syst. Evol. Microbiol.">
        <title>The Global Catalogue of Microorganisms (GCM) 10K type strain sequencing project: providing services to taxonomists for standard genome sequencing and annotation.</title>
        <authorList>
            <consortium name="The Broad Institute Genomics Platform"/>
            <consortium name="The Broad Institute Genome Sequencing Center for Infectious Disease"/>
            <person name="Wu L."/>
            <person name="Ma J."/>
        </authorList>
    </citation>
    <scope>NUCLEOTIDE SEQUENCE [LARGE SCALE GENOMIC DNA]</scope>
    <source>
        <strain evidence="4">NCAIM B.02333</strain>
    </source>
</reference>
<feature type="compositionally biased region" description="Polar residues" evidence="1">
    <location>
        <begin position="179"/>
        <end position="189"/>
    </location>
</feature>